<dbReference type="PANTHER" id="PTHR32166">
    <property type="entry name" value="OSJNBA0013A04.12 PROTEIN"/>
    <property type="match status" value="1"/>
</dbReference>
<name>A0A8T3AV79_DENNO</name>
<feature type="domain" description="DUF659" evidence="1">
    <location>
        <begin position="1"/>
        <end position="87"/>
    </location>
</feature>
<organism evidence="2 3">
    <name type="scientific">Dendrobium nobile</name>
    <name type="common">Orchid</name>
    <dbReference type="NCBI Taxonomy" id="94219"/>
    <lineage>
        <taxon>Eukaryota</taxon>
        <taxon>Viridiplantae</taxon>
        <taxon>Streptophyta</taxon>
        <taxon>Embryophyta</taxon>
        <taxon>Tracheophyta</taxon>
        <taxon>Spermatophyta</taxon>
        <taxon>Magnoliopsida</taxon>
        <taxon>Liliopsida</taxon>
        <taxon>Asparagales</taxon>
        <taxon>Orchidaceae</taxon>
        <taxon>Epidendroideae</taxon>
        <taxon>Malaxideae</taxon>
        <taxon>Dendrobiinae</taxon>
        <taxon>Dendrobium</taxon>
    </lineage>
</organism>
<evidence type="ECO:0000313" key="2">
    <source>
        <dbReference type="EMBL" id="KAI0499632.1"/>
    </source>
</evidence>
<dbReference type="Pfam" id="PF04937">
    <property type="entry name" value="DUF659"/>
    <property type="match status" value="1"/>
</dbReference>
<comment type="caution">
    <text evidence="2">The sequence shown here is derived from an EMBL/GenBank/DDBJ whole genome shotgun (WGS) entry which is preliminary data.</text>
</comment>
<dbReference type="EMBL" id="JAGYWB010000013">
    <property type="protein sequence ID" value="KAI0499632.1"/>
    <property type="molecule type" value="Genomic_DNA"/>
</dbReference>
<accession>A0A8T3AV79</accession>
<protein>
    <recommendedName>
        <fullName evidence="1">DUF659 domain-containing protein</fullName>
    </recommendedName>
</protein>
<gene>
    <name evidence="2" type="ORF">KFK09_017840</name>
</gene>
<dbReference type="SUPFAM" id="SSF53098">
    <property type="entry name" value="Ribonuclease H-like"/>
    <property type="match status" value="1"/>
</dbReference>
<evidence type="ECO:0000313" key="3">
    <source>
        <dbReference type="Proteomes" id="UP000829196"/>
    </source>
</evidence>
<reference evidence="2" key="1">
    <citation type="journal article" date="2022" name="Front. Genet.">
        <title>Chromosome-Scale Assembly of the Dendrobium nobile Genome Provides Insights Into the Molecular Mechanism of the Biosynthesis of the Medicinal Active Ingredient of Dendrobium.</title>
        <authorList>
            <person name="Xu Q."/>
            <person name="Niu S.-C."/>
            <person name="Li K.-L."/>
            <person name="Zheng P.-J."/>
            <person name="Zhang X.-J."/>
            <person name="Jia Y."/>
            <person name="Liu Y."/>
            <person name="Niu Y.-X."/>
            <person name="Yu L.-H."/>
            <person name="Chen D.-F."/>
            <person name="Zhang G.-Q."/>
        </authorList>
    </citation>
    <scope>NUCLEOTIDE SEQUENCE</scope>
    <source>
        <tissue evidence="2">Leaf</tissue>
    </source>
</reference>
<dbReference type="InterPro" id="IPR007021">
    <property type="entry name" value="DUF659"/>
</dbReference>
<dbReference type="PANTHER" id="PTHR32166:SF121">
    <property type="entry name" value="DUF659 DOMAIN-CONTAINING PROTEIN"/>
    <property type="match status" value="1"/>
</dbReference>
<dbReference type="AlphaFoldDB" id="A0A8T3AV79"/>
<keyword evidence="3" id="KW-1185">Reference proteome</keyword>
<evidence type="ECO:0000259" key="1">
    <source>
        <dbReference type="Pfam" id="PF04937"/>
    </source>
</evidence>
<dbReference type="Proteomes" id="UP000829196">
    <property type="component" value="Unassembled WGS sequence"/>
</dbReference>
<sequence>MDASDIVKDATNLCSLFSEVVEWVGPKNIVQLVTDNVANYKKVGELLQTRFNNIYWSPCAAHCLNLILKDLGSMPLIEDLAKKASKVTIFAYNHIYVLAWLRKRPDFWVLDEESPPDLALEELETDIYEEAAIPVVEEANIASTHPTPGELENEGDGDDIIDFNDLGAFVAAYFGEAGHEDLNYEDSFHDSN</sequence>
<dbReference type="OrthoDB" id="658591at2759"/>
<proteinExistence type="predicted"/>
<dbReference type="InterPro" id="IPR012337">
    <property type="entry name" value="RNaseH-like_sf"/>
</dbReference>